<feature type="region of interest" description="Disordered" evidence="1">
    <location>
        <begin position="1"/>
        <end position="22"/>
    </location>
</feature>
<accession>A0ABQ9DXL3</accession>
<organism evidence="2 3">
    <name type="scientific">Willisornis vidua</name>
    <name type="common">Xingu scale-backed antbird</name>
    <dbReference type="NCBI Taxonomy" id="1566151"/>
    <lineage>
        <taxon>Eukaryota</taxon>
        <taxon>Metazoa</taxon>
        <taxon>Chordata</taxon>
        <taxon>Craniata</taxon>
        <taxon>Vertebrata</taxon>
        <taxon>Euteleostomi</taxon>
        <taxon>Archelosauria</taxon>
        <taxon>Archosauria</taxon>
        <taxon>Dinosauria</taxon>
        <taxon>Saurischia</taxon>
        <taxon>Theropoda</taxon>
        <taxon>Coelurosauria</taxon>
        <taxon>Aves</taxon>
        <taxon>Neognathae</taxon>
        <taxon>Neoaves</taxon>
        <taxon>Telluraves</taxon>
        <taxon>Australaves</taxon>
        <taxon>Passeriformes</taxon>
        <taxon>Thamnophilidae</taxon>
        <taxon>Willisornis</taxon>
    </lineage>
</organism>
<dbReference type="Proteomes" id="UP001145742">
    <property type="component" value="Unassembled WGS sequence"/>
</dbReference>
<sequence>MDDQPRGSQCPELEDHDCENEPLPVNPEIVWDLLLQLDPYKSIGPDGIHPRILKDVTDVITEPLSVIFELFWDSREVPADW</sequence>
<dbReference type="EMBL" id="WHWB01031903">
    <property type="protein sequence ID" value="KAJ7427603.1"/>
    <property type="molecule type" value="Genomic_DNA"/>
</dbReference>
<gene>
    <name evidence="2" type="ORF">WISP_05587</name>
</gene>
<comment type="caution">
    <text evidence="2">The sequence shown here is derived from an EMBL/GenBank/DDBJ whole genome shotgun (WGS) entry which is preliminary data.</text>
</comment>
<proteinExistence type="predicted"/>
<protein>
    <submittedName>
        <fullName evidence="2">Uncharacterized protein</fullName>
    </submittedName>
</protein>
<keyword evidence="3" id="KW-1185">Reference proteome</keyword>
<evidence type="ECO:0000313" key="3">
    <source>
        <dbReference type="Proteomes" id="UP001145742"/>
    </source>
</evidence>
<evidence type="ECO:0000313" key="2">
    <source>
        <dbReference type="EMBL" id="KAJ7427603.1"/>
    </source>
</evidence>
<reference evidence="2" key="1">
    <citation type="submission" date="2019-10" db="EMBL/GenBank/DDBJ databases">
        <authorList>
            <person name="Soares A.E.R."/>
            <person name="Aleixo A."/>
            <person name="Schneider P."/>
            <person name="Miyaki C.Y."/>
            <person name="Schneider M.P."/>
            <person name="Mello C."/>
            <person name="Vasconcelos A.T.R."/>
        </authorList>
    </citation>
    <scope>NUCLEOTIDE SEQUENCE</scope>
    <source>
        <tissue evidence="2">Muscle</tissue>
    </source>
</reference>
<dbReference type="PANTHER" id="PTHR33395:SF22">
    <property type="entry name" value="REVERSE TRANSCRIPTASE DOMAIN-CONTAINING PROTEIN"/>
    <property type="match status" value="1"/>
</dbReference>
<name>A0ABQ9DXL3_9PASS</name>
<dbReference type="PANTHER" id="PTHR33395">
    <property type="entry name" value="TRANSCRIPTASE, PUTATIVE-RELATED-RELATED"/>
    <property type="match status" value="1"/>
</dbReference>
<evidence type="ECO:0000256" key="1">
    <source>
        <dbReference type="SAM" id="MobiDB-lite"/>
    </source>
</evidence>